<evidence type="ECO:0000256" key="1">
    <source>
        <dbReference type="ARBA" id="ARBA00022630"/>
    </source>
</evidence>
<comment type="caution">
    <text evidence="4">The sequence shown here is derived from an EMBL/GenBank/DDBJ whole genome shotgun (WGS) entry which is preliminary data.</text>
</comment>
<reference evidence="4 5" key="1">
    <citation type="journal article" date="2013" name="Genome Announc.">
        <title>Draft Genome Sequence of the Cellulolytic, Mesophilic, Anaerobic Bacterium Clostridium termitidis Strain CT1112 (DSM 5398).</title>
        <authorList>
            <person name="Lal S."/>
            <person name="Ramachandran U."/>
            <person name="Zhang X."/>
            <person name="Munir R."/>
            <person name="Sparling R."/>
            <person name="Levin D.B."/>
        </authorList>
    </citation>
    <scope>NUCLEOTIDE SEQUENCE [LARGE SCALE GENOMIC DNA]</scope>
    <source>
        <strain evidence="4 5">CT1112</strain>
    </source>
</reference>
<evidence type="ECO:0000259" key="3">
    <source>
        <dbReference type="Pfam" id="PF03358"/>
    </source>
</evidence>
<evidence type="ECO:0000256" key="2">
    <source>
        <dbReference type="ARBA" id="ARBA00022643"/>
    </source>
</evidence>
<dbReference type="GO" id="GO:0016491">
    <property type="term" value="F:oxidoreductase activity"/>
    <property type="evidence" value="ECO:0007669"/>
    <property type="project" value="InterPro"/>
</dbReference>
<evidence type="ECO:0000313" key="5">
    <source>
        <dbReference type="Proteomes" id="UP000014155"/>
    </source>
</evidence>
<keyword evidence="2" id="KW-0288">FMN</keyword>
<dbReference type="RefSeq" id="WP_004629459.1">
    <property type="nucleotide sequence ID" value="NZ_AORV01000061.1"/>
</dbReference>
<dbReference type="SUPFAM" id="SSF52218">
    <property type="entry name" value="Flavoproteins"/>
    <property type="match status" value="1"/>
</dbReference>
<name>S0FIK5_RUMCE</name>
<dbReference type="AlphaFoldDB" id="S0FIK5"/>
<evidence type="ECO:0000313" key="4">
    <source>
        <dbReference type="EMBL" id="EMS69986.1"/>
    </source>
</evidence>
<dbReference type="PATRIC" id="fig|1195236.3.peg.4527"/>
<dbReference type="InterPro" id="IPR005025">
    <property type="entry name" value="FMN_Rdtase-like_dom"/>
</dbReference>
<sequence>MAKILGISGSPRKAGNTAFAVNYALDVLKGSGFETRYISLSGKNLHPCIGCWKCAETGKCIHNDDMEEILKAMDWCDGLILASPVYFGMVNGQIKTMMDRCACLRANYETDLLMAGKIGGAIACANSRNGGQETTLQNIQTFLLQMNMLTVSDGIPYCHSGGTIMGDAEKDAWGLETVKNLANNVGKMLNKVNHK</sequence>
<keyword evidence="1" id="KW-0285">Flavoprotein</keyword>
<proteinExistence type="predicted"/>
<dbReference type="Gene3D" id="3.40.50.360">
    <property type="match status" value="1"/>
</dbReference>
<dbReference type="eggNOG" id="COG0655">
    <property type="taxonomic scope" value="Bacteria"/>
</dbReference>
<dbReference type="Pfam" id="PF03358">
    <property type="entry name" value="FMN_red"/>
    <property type="match status" value="1"/>
</dbReference>
<dbReference type="PANTHER" id="PTHR43278">
    <property type="entry name" value="NAD(P)H-DEPENDENT FMN-CONTAINING OXIDOREDUCTASE YWQN-RELATED"/>
    <property type="match status" value="1"/>
</dbReference>
<keyword evidence="5" id="KW-1185">Reference proteome</keyword>
<dbReference type="InterPro" id="IPR051796">
    <property type="entry name" value="ISF_SsuE-like"/>
</dbReference>
<dbReference type="STRING" id="1195236.CTER_4347"/>
<dbReference type="PANTHER" id="PTHR43278:SF1">
    <property type="entry name" value="IRON-SULFUR FLAVOPROTEIN MJ1083"/>
    <property type="match status" value="1"/>
</dbReference>
<gene>
    <name evidence="4" type="ORF">CTER_4347</name>
</gene>
<dbReference type="EMBL" id="AORV01000061">
    <property type="protein sequence ID" value="EMS69986.1"/>
    <property type="molecule type" value="Genomic_DNA"/>
</dbReference>
<feature type="domain" description="NADPH-dependent FMN reductase-like" evidence="3">
    <location>
        <begin position="3"/>
        <end position="155"/>
    </location>
</feature>
<dbReference type="InterPro" id="IPR029039">
    <property type="entry name" value="Flavoprotein-like_sf"/>
</dbReference>
<protein>
    <submittedName>
        <fullName evidence="4">Multimeric flavodoxin WrbA</fullName>
    </submittedName>
</protein>
<accession>S0FIK5</accession>
<dbReference type="Proteomes" id="UP000014155">
    <property type="component" value="Unassembled WGS sequence"/>
</dbReference>
<organism evidence="4 5">
    <name type="scientific">Ruminiclostridium cellobioparum subsp. termitidis CT1112</name>
    <dbReference type="NCBI Taxonomy" id="1195236"/>
    <lineage>
        <taxon>Bacteria</taxon>
        <taxon>Bacillati</taxon>
        <taxon>Bacillota</taxon>
        <taxon>Clostridia</taxon>
        <taxon>Eubacteriales</taxon>
        <taxon>Oscillospiraceae</taxon>
        <taxon>Ruminiclostridium</taxon>
    </lineage>
</organism>